<gene>
    <name evidence="1" type="primary">OJ1767_D02.5</name>
</gene>
<protein>
    <submittedName>
        <fullName evidence="1">Uncharacterized protein</fullName>
    </submittedName>
</protein>
<proteinExistence type="predicted"/>
<organism evidence="1 2">
    <name type="scientific">Oryza sativa subsp. japonica</name>
    <name type="common">Rice</name>
    <dbReference type="NCBI Taxonomy" id="39947"/>
    <lineage>
        <taxon>Eukaryota</taxon>
        <taxon>Viridiplantae</taxon>
        <taxon>Streptophyta</taxon>
        <taxon>Embryophyta</taxon>
        <taxon>Tracheophyta</taxon>
        <taxon>Spermatophyta</taxon>
        <taxon>Magnoliopsida</taxon>
        <taxon>Liliopsida</taxon>
        <taxon>Poales</taxon>
        <taxon>Poaceae</taxon>
        <taxon>BOP clade</taxon>
        <taxon>Oryzoideae</taxon>
        <taxon>Oryzeae</taxon>
        <taxon>Oryzinae</taxon>
        <taxon>Oryza</taxon>
        <taxon>Oryza sativa</taxon>
    </lineage>
</organism>
<dbReference type="EMBL" id="AP004125">
    <property type="protein sequence ID" value="BAD16926.1"/>
    <property type="molecule type" value="Genomic_DNA"/>
</dbReference>
<evidence type="ECO:0000313" key="2">
    <source>
        <dbReference type="Proteomes" id="UP000000763"/>
    </source>
</evidence>
<evidence type="ECO:0000313" key="1">
    <source>
        <dbReference type="EMBL" id="BAD16926.1"/>
    </source>
</evidence>
<dbReference type="Proteomes" id="UP000000763">
    <property type="component" value="Chromosome 2"/>
</dbReference>
<name>Q6ZGK6_ORYSJ</name>
<sequence length="51" mass="5293">MAITRIKIVQVVGSGVGWGAEQHVQLAGLETGWPPAAAAGRDRTDADHGIK</sequence>
<reference evidence="2" key="1">
    <citation type="journal article" date="2005" name="Nature">
        <title>The map-based sequence of the rice genome.</title>
        <authorList>
            <consortium name="International rice genome sequencing project (IRGSP)"/>
            <person name="Matsumoto T."/>
            <person name="Wu J."/>
            <person name="Kanamori H."/>
            <person name="Katayose Y."/>
            <person name="Fujisawa M."/>
            <person name="Namiki N."/>
            <person name="Mizuno H."/>
            <person name="Yamamoto K."/>
            <person name="Antonio B.A."/>
            <person name="Baba T."/>
            <person name="Sakata K."/>
            <person name="Nagamura Y."/>
            <person name="Aoki H."/>
            <person name="Arikawa K."/>
            <person name="Arita K."/>
            <person name="Bito T."/>
            <person name="Chiden Y."/>
            <person name="Fujitsuka N."/>
            <person name="Fukunaka R."/>
            <person name="Hamada M."/>
            <person name="Harada C."/>
            <person name="Hayashi A."/>
            <person name="Hijishita S."/>
            <person name="Honda M."/>
            <person name="Hosokawa S."/>
            <person name="Ichikawa Y."/>
            <person name="Idonuma A."/>
            <person name="Iijima M."/>
            <person name="Ikeda M."/>
            <person name="Ikeno M."/>
            <person name="Ito K."/>
            <person name="Ito S."/>
            <person name="Ito T."/>
            <person name="Ito Y."/>
            <person name="Ito Y."/>
            <person name="Iwabuchi A."/>
            <person name="Kamiya K."/>
            <person name="Karasawa W."/>
            <person name="Kurita K."/>
            <person name="Katagiri S."/>
            <person name="Kikuta A."/>
            <person name="Kobayashi H."/>
            <person name="Kobayashi N."/>
            <person name="Machita K."/>
            <person name="Maehara T."/>
            <person name="Masukawa M."/>
            <person name="Mizubayashi T."/>
            <person name="Mukai Y."/>
            <person name="Nagasaki H."/>
            <person name="Nagata Y."/>
            <person name="Naito S."/>
            <person name="Nakashima M."/>
            <person name="Nakama Y."/>
            <person name="Nakamichi Y."/>
            <person name="Nakamura M."/>
            <person name="Meguro A."/>
            <person name="Negishi M."/>
            <person name="Ohta I."/>
            <person name="Ohta T."/>
            <person name="Okamoto M."/>
            <person name="Ono N."/>
            <person name="Saji S."/>
            <person name="Sakaguchi M."/>
            <person name="Sakai K."/>
            <person name="Shibata M."/>
            <person name="Shimokawa T."/>
            <person name="Song J."/>
            <person name="Takazaki Y."/>
            <person name="Terasawa K."/>
            <person name="Tsugane M."/>
            <person name="Tsuji K."/>
            <person name="Ueda S."/>
            <person name="Waki K."/>
            <person name="Yamagata H."/>
            <person name="Yamamoto M."/>
            <person name="Yamamoto S."/>
            <person name="Yamane H."/>
            <person name="Yoshiki S."/>
            <person name="Yoshihara R."/>
            <person name="Yukawa K."/>
            <person name="Zhong H."/>
            <person name="Yano M."/>
            <person name="Yuan Q."/>
            <person name="Ouyang S."/>
            <person name="Liu J."/>
            <person name="Jones K.M."/>
            <person name="Gansberger K."/>
            <person name="Moffat K."/>
            <person name="Hill J."/>
            <person name="Bera J."/>
            <person name="Fadrosh D."/>
            <person name="Jin S."/>
            <person name="Johri S."/>
            <person name="Kim M."/>
            <person name="Overton L."/>
            <person name="Reardon M."/>
            <person name="Tsitrin T."/>
            <person name="Vuong H."/>
            <person name="Weaver B."/>
            <person name="Ciecko A."/>
            <person name="Tallon L."/>
            <person name="Jackson J."/>
            <person name="Pai G."/>
            <person name="Aken S.V."/>
            <person name="Utterback T."/>
            <person name="Reidmuller S."/>
            <person name="Feldblyum T."/>
            <person name="Hsiao J."/>
            <person name="Zismann V."/>
            <person name="Iobst S."/>
            <person name="de Vazeille A.R."/>
            <person name="Buell C.R."/>
            <person name="Ying K."/>
            <person name="Li Y."/>
            <person name="Lu T."/>
            <person name="Huang Y."/>
            <person name="Zhao Q."/>
            <person name="Feng Q."/>
            <person name="Zhang L."/>
            <person name="Zhu J."/>
            <person name="Weng Q."/>
            <person name="Mu J."/>
            <person name="Lu Y."/>
            <person name="Fan D."/>
            <person name="Liu Y."/>
            <person name="Guan J."/>
            <person name="Zhang Y."/>
            <person name="Yu S."/>
            <person name="Liu X."/>
            <person name="Zhang Y."/>
            <person name="Hong G."/>
            <person name="Han B."/>
            <person name="Choisne N."/>
            <person name="Demange N."/>
            <person name="Orjeda G."/>
            <person name="Samain S."/>
            <person name="Cattolico L."/>
            <person name="Pelletier E."/>
            <person name="Couloux A."/>
            <person name="Segurens B."/>
            <person name="Wincker P."/>
            <person name="D'Hont A."/>
            <person name="Scarpelli C."/>
            <person name="Weissenbach J."/>
            <person name="Salanoubat M."/>
            <person name="Quetier F."/>
            <person name="Yu Y."/>
            <person name="Kim H.R."/>
            <person name="Rambo T."/>
            <person name="Currie J."/>
            <person name="Collura K."/>
            <person name="Luo M."/>
            <person name="Yang T."/>
            <person name="Ammiraju J.S.S."/>
            <person name="Engler F."/>
            <person name="Soderlund C."/>
            <person name="Wing R.A."/>
            <person name="Palmer L.E."/>
            <person name="de la Bastide M."/>
            <person name="Spiegel L."/>
            <person name="Nascimento L."/>
            <person name="Zutavern T."/>
            <person name="O'Shaughnessy A."/>
            <person name="Dike S."/>
            <person name="Dedhia N."/>
            <person name="Preston R."/>
            <person name="Balija V."/>
            <person name="McCombie W.R."/>
            <person name="Chow T."/>
            <person name="Chen H."/>
            <person name="Chung M."/>
            <person name="Chen C."/>
            <person name="Shaw J."/>
            <person name="Wu H."/>
            <person name="Hsiao K."/>
            <person name="Chao Y."/>
            <person name="Chu M."/>
            <person name="Cheng C."/>
            <person name="Hour A."/>
            <person name="Lee P."/>
            <person name="Lin S."/>
            <person name="Lin Y."/>
            <person name="Liou J."/>
            <person name="Liu S."/>
            <person name="Hsing Y."/>
            <person name="Raghuvanshi S."/>
            <person name="Mohanty A."/>
            <person name="Bharti A.K."/>
            <person name="Gaur A."/>
            <person name="Gupta V."/>
            <person name="Kumar D."/>
            <person name="Ravi V."/>
            <person name="Vij S."/>
            <person name="Kapur A."/>
            <person name="Khurana P."/>
            <person name="Khurana P."/>
            <person name="Khurana J.P."/>
            <person name="Tyagi A.K."/>
            <person name="Gaikwad K."/>
            <person name="Singh A."/>
            <person name="Dalal V."/>
            <person name="Srivastava S."/>
            <person name="Dixit A."/>
            <person name="Pal A.K."/>
            <person name="Ghazi I.A."/>
            <person name="Yadav M."/>
            <person name="Pandit A."/>
            <person name="Bhargava A."/>
            <person name="Sureshbabu K."/>
            <person name="Batra K."/>
            <person name="Sharma T.R."/>
            <person name="Mohapatra T."/>
            <person name="Singh N.K."/>
            <person name="Messing J."/>
            <person name="Nelson A.B."/>
            <person name="Fuks G."/>
            <person name="Kavchok S."/>
            <person name="Keizer G."/>
            <person name="Linton E."/>
            <person name="Llaca V."/>
            <person name="Song R."/>
            <person name="Tanyolac B."/>
            <person name="Young S."/>
            <person name="Ho-Il K."/>
            <person name="Hahn J.H."/>
            <person name="Sangsakoo G."/>
            <person name="Vanavichit A."/>
            <person name="de Mattos Luiz.A.T."/>
            <person name="Zimmer P.D."/>
            <person name="Malone G."/>
            <person name="Dellagostin O."/>
            <person name="de Oliveira A.C."/>
            <person name="Bevan M."/>
            <person name="Bancroft I."/>
            <person name="Minx P."/>
            <person name="Cordum H."/>
            <person name="Wilson R."/>
            <person name="Cheng Z."/>
            <person name="Jin W."/>
            <person name="Jiang J."/>
            <person name="Leong S.A."/>
            <person name="Iwama H."/>
            <person name="Gojobori T."/>
            <person name="Itoh T."/>
            <person name="Niimura Y."/>
            <person name="Fujii Y."/>
            <person name="Habara T."/>
            <person name="Sakai H."/>
            <person name="Sato Y."/>
            <person name="Wilson G."/>
            <person name="Kumar K."/>
            <person name="McCouch S."/>
            <person name="Juretic N."/>
            <person name="Hoen D."/>
            <person name="Wright S."/>
            <person name="Bruskiewich R."/>
            <person name="Bureau T."/>
            <person name="Miyao A."/>
            <person name="Hirochika H."/>
            <person name="Nishikawa T."/>
            <person name="Kadowaki K."/>
            <person name="Sugiura M."/>
            <person name="Burr B."/>
            <person name="Sasaki T."/>
        </authorList>
    </citation>
    <scope>NUCLEOTIDE SEQUENCE [LARGE SCALE GENOMIC DNA]</scope>
    <source>
        <strain evidence="2">cv. Nipponbare</strain>
    </source>
</reference>
<reference evidence="2" key="2">
    <citation type="journal article" date="2008" name="Nucleic Acids Res.">
        <title>The rice annotation project database (RAP-DB): 2008 update.</title>
        <authorList>
            <consortium name="The rice annotation project (RAP)"/>
        </authorList>
    </citation>
    <scope>GENOME REANNOTATION</scope>
    <source>
        <strain evidence="2">cv. Nipponbare</strain>
    </source>
</reference>
<dbReference type="AlphaFoldDB" id="Q6ZGK6"/>
<accession>Q6ZGK6</accession>